<dbReference type="PRINTS" id="PR00955">
    <property type="entry name" value="FLGMOTORFLIM"/>
</dbReference>
<comment type="subcellular location">
    <subcellularLocation>
        <location evidence="11">Cell inner membrane</location>
        <topology evidence="11">Peripheral membrane protein</topology>
    </subcellularLocation>
    <subcellularLocation>
        <location evidence="11">Bacterial flagellum basal body</location>
    </subcellularLocation>
</comment>
<dbReference type="NCBIfam" id="TIGR01397">
    <property type="entry name" value="fliM_switch"/>
    <property type="match status" value="1"/>
</dbReference>
<evidence type="ECO:0000313" key="13">
    <source>
        <dbReference type="EMBL" id="PPE74088.1"/>
    </source>
</evidence>
<keyword evidence="8 11" id="KW-0975">Bacterial flagellum</keyword>
<evidence type="ECO:0000256" key="2">
    <source>
        <dbReference type="ARBA" id="ARBA00021898"/>
    </source>
</evidence>
<name>A0A2S5TGX0_9GAMM</name>
<dbReference type="InterPro" id="IPR028976">
    <property type="entry name" value="CheC-like_sf"/>
</dbReference>
<dbReference type="GO" id="GO:0003774">
    <property type="term" value="F:cytoskeletal motor activity"/>
    <property type="evidence" value="ECO:0007669"/>
    <property type="project" value="InterPro"/>
</dbReference>
<dbReference type="Proteomes" id="UP000238220">
    <property type="component" value="Unassembled WGS sequence"/>
</dbReference>
<evidence type="ECO:0000256" key="9">
    <source>
        <dbReference type="ARBA" id="ARBA00025044"/>
    </source>
</evidence>
<organism evidence="13 14">
    <name type="scientific">Solimonas fluminis</name>
    <dbReference type="NCBI Taxonomy" id="2086571"/>
    <lineage>
        <taxon>Bacteria</taxon>
        <taxon>Pseudomonadati</taxon>
        <taxon>Pseudomonadota</taxon>
        <taxon>Gammaproteobacteria</taxon>
        <taxon>Nevskiales</taxon>
        <taxon>Nevskiaceae</taxon>
        <taxon>Solimonas</taxon>
    </lineage>
</organism>
<dbReference type="CDD" id="cd17908">
    <property type="entry name" value="FliM"/>
    <property type="match status" value="1"/>
</dbReference>
<evidence type="ECO:0000256" key="4">
    <source>
        <dbReference type="ARBA" id="ARBA00022500"/>
    </source>
</evidence>
<evidence type="ECO:0000256" key="5">
    <source>
        <dbReference type="ARBA" id="ARBA00022519"/>
    </source>
</evidence>
<keyword evidence="3 11" id="KW-1003">Cell membrane</keyword>
<accession>A0A2S5TGX0</accession>
<dbReference type="InterPro" id="IPR036429">
    <property type="entry name" value="SpoA-like_sf"/>
</dbReference>
<keyword evidence="6 11" id="KW-0283">Flagellar rotation</keyword>
<evidence type="ECO:0000256" key="6">
    <source>
        <dbReference type="ARBA" id="ARBA00022779"/>
    </source>
</evidence>
<evidence type="ECO:0000256" key="11">
    <source>
        <dbReference type="PIRNR" id="PIRNR002888"/>
    </source>
</evidence>
<keyword evidence="14" id="KW-1185">Reference proteome</keyword>
<feature type="domain" description="Flagellar motor switch protein FliN-like C-terminal" evidence="12">
    <location>
        <begin position="251"/>
        <end position="320"/>
    </location>
</feature>
<comment type="caution">
    <text evidence="13">The sequence shown here is derived from an EMBL/GenBank/DDBJ whole genome shotgun (WGS) entry which is preliminary data.</text>
</comment>
<protein>
    <recommendedName>
        <fullName evidence="2 10">Flagellar motor switch protein FliM</fullName>
    </recommendedName>
</protein>
<reference evidence="13 14" key="1">
    <citation type="submission" date="2018-02" db="EMBL/GenBank/DDBJ databases">
        <title>Genome sequencing of Solimonas sp. HR-BB.</title>
        <authorList>
            <person name="Lee Y."/>
            <person name="Jeon C.O."/>
        </authorList>
    </citation>
    <scope>NUCLEOTIDE SEQUENCE [LARGE SCALE GENOMIC DNA]</scope>
    <source>
        <strain evidence="13 14">HR-BB</strain>
    </source>
</reference>
<dbReference type="Gene3D" id="2.30.330.10">
    <property type="entry name" value="SpoA-like"/>
    <property type="match status" value="1"/>
</dbReference>
<dbReference type="Gene3D" id="3.40.1550.10">
    <property type="entry name" value="CheC-like"/>
    <property type="match status" value="1"/>
</dbReference>
<dbReference type="PANTHER" id="PTHR30034">
    <property type="entry name" value="FLAGELLAR MOTOR SWITCH PROTEIN FLIM"/>
    <property type="match status" value="1"/>
</dbReference>
<evidence type="ECO:0000313" key="14">
    <source>
        <dbReference type="Proteomes" id="UP000238220"/>
    </source>
</evidence>
<keyword evidence="13" id="KW-0282">Flagellum</keyword>
<dbReference type="EMBL" id="PSNW01000004">
    <property type="protein sequence ID" value="PPE74088.1"/>
    <property type="molecule type" value="Genomic_DNA"/>
</dbReference>
<comment type="similarity">
    <text evidence="1 11">Belongs to the FliM family.</text>
</comment>
<dbReference type="PIRSF" id="PIRSF002888">
    <property type="entry name" value="FliM"/>
    <property type="match status" value="1"/>
</dbReference>
<dbReference type="InterPro" id="IPR001543">
    <property type="entry name" value="FliN-like_C"/>
</dbReference>
<dbReference type="GO" id="GO:0005886">
    <property type="term" value="C:plasma membrane"/>
    <property type="evidence" value="ECO:0007669"/>
    <property type="project" value="UniProtKB-SubCell"/>
</dbReference>
<evidence type="ECO:0000256" key="7">
    <source>
        <dbReference type="ARBA" id="ARBA00023136"/>
    </source>
</evidence>
<keyword evidence="7 11" id="KW-0472">Membrane</keyword>
<dbReference type="RefSeq" id="WP_104229976.1">
    <property type="nucleotide sequence ID" value="NZ_PSNW01000004.1"/>
</dbReference>
<gene>
    <name evidence="13" type="ORF">C3942_08590</name>
</gene>
<dbReference type="SUPFAM" id="SSF103039">
    <property type="entry name" value="CheC-like"/>
    <property type="match status" value="1"/>
</dbReference>
<dbReference type="AlphaFoldDB" id="A0A2S5TGX0"/>
<sequence length="326" mass="36916">MSRDLLSQDEIDALLHGVDSGAVDTQPPPPAPGEARAFNFAAQDRIVRGRMPTLEMINERFARLFRISLFNMLRRTPELSVAGIEMVKFSEYTHSLFVPTSLNLIRVKPLRGTALFIFEPRLVFTVVDNFFGGDGKLATKIEGREFTPTEMRVIQLLLRQAFTDLQEAWLPVMNLDFEYMNSEVNPHFANIVSPSEIVVVCKFKIELEGGGGHLHVTFPYSMLEPIREQLDAGMQSDRVEKDERWSASLREQIKDAELECETELVRTQISLRQLMGLKAGDVIPINMPKVLELCVEKLPLFRGTLGVANGHHALQITETIRRPSFH</sequence>
<dbReference type="GO" id="GO:0009425">
    <property type="term" value="C:bacterial-type flagellum basal body"/>
    <property type="evidence" value="ECO:0007669"/>
    <property type="project" value="UniProtKB-SubCell"/>
</dbReference>
<proteinExistence type="inferred from homology"/>
<dbReference type="PANTHER" id="PTHR30034:SF3">
    <property type="entry name" value="FLAGELLAR MOTOR SWITCH PROTEIN FLIM"/>
    <property type="match status" value="1"/>
</dbReference>
<evidence type="ECO:0000256" key="1">
    <source>
        <dbReference type="ARBA" id="ARBA00011049"/>
    </source>
</evidence>
<dbReference type="OrthoDB" id="9806941at2"/>
<evidence type="ECO:0000256" key="3">
    <source>
        <dbReference type="ARBA" id="ARBA00022475"/>
    </source>
</evidence>
<keyword evidence="5 11" id="KW-0997">Cell inner membrane</keyword>
<dbReference type="GO" id="GO:0071978">
    <property type="term" value="P:bacterial-type flagellum-dependent swarming motility"/>
    <property type="evidence" value="ECO:0007669"/>
    <property type="project" value="TreeGrafter"/>
</dbReference>
<dbReference type="GO" id="GO:0050918">
    <property type="term" value="P:positive chemotaxis"/>
    <property type="evidence" value="ECO:0007669"/>
    <property type="project" value="TreeGrafter"/>
</dbReference>
<keyword evidence="13" id="KW-0969">Cilium</keyword>
<dbReference type="InterPro" id="IPR001689">
    <property type="entry name" value="Flag_FliM"/>
</dbReference>
<keyword evidence="13" id="KW-0966">Cell projection</keyword>
<dbReference type="Pfam" id="PF02154">
    <property type="entry name" value="FliM"/>
    <property type="match status" value="1"/>
</dbReference>
<comment type="function">
    <text evidence="9 11">FliM is one of three proteins (FliG, FliN, FliM) that forms the rotor-mounted switch complex (C ring), located at the base of the basal body. This complex interacts with the CheY and CheZ chemotaxis proteins, in addition to contacting components of the motor that determine the direction of flagellar rotation.</text>
</comment>
<keyword evidence="4 11" id="KW-0145">Chemotaxis</keyword>
<dbReference type="SUPFAM" id="SSF101801">
    <property type="entry name" value="Surface presentation of antigens (SPOA)"/>
    <property type="match status" value="1"/>
</dbReference>
<dbReference type="Pfam" id="PF01052">
    <property type="entry name" value="FliMN_C"/>
    <property type="match status" value="1"/>
</dbReference>
<evidence type="ECO:0000259" key="12">
    <source>
        <dbReference type="Pfam" id="PF01052"/>
    </source>
</evidence>
<evidence type="ECO:0000256" key="10">
    <source>
        <dbReference type="NCBIfam" id="TIGR01397"/>
    </source>
</evidence>
<evidence type="ECO:0000256" key="8">
    <source>
        <dbReference type="ARBA" id="ARBA00023143"/>
    </source>
</evidence>